<keyword evidence="9 10" id="KW-0539">Nucleus</keyword>
<dbReference type="Pfam" id="PF01833">
    <property type="entry name" value="TIG"/>
    <property type="match status" value="1"/>
</dbReference>
<keyword evidence="3 10" id="KW-0479">Metal-binding</keyword>
<dbReference type="InterPro" id="IPR032200">
    <property type="entry name" value="COE_DBD"/>
</dbReference>
<reference evidence="14" key="1">
    <citation type="submission" date="2016-11" db="UniProtKB">
        <authorList>
            <consortium name="WormBaseParasite"/>
        </authorList>
    </citation>
    <scope>IDENTIFICATION</scope>
</reference>
<evidence type="ECO:0000256" key="8">
    <source>
        <dbReference type="ARBA" id="ARBA00023163"/>
    </source>
</evidence>
<dbReference type="InterPro" id="IPR032201">
    <property type="entry name" value="COE_HLH"/>
</dbReference>
<dbReference type="Proteomes" id="UP000095280">
    <property type="component" value="Unplaced"/>
</dbReference>
<dbReference type="GO" id="GO:0006355">
    <property type="term" value="P:regulation of DNA-templated transcription"/>
    <property type="evidence" value="ECO:0007669"/>
    <property type="project" value="InterPro"/>
</dbReference>
<dbReference type="WBParaSite" id="maker-uti_cns_0048684-snap-gene-0.4-mRNA-1">
    <property type="protein sequence ID" value="maker-uti_cns_0048684-snap-gene-0.4-mRNA-1"/>
    <property type="gene ID" value="maker-uti_cns_0048684-snap-gene-0.4"/>
</dbReference>
<keyword evidence="10" id="KW-0217">Developmental protein</keyword>
<evidence type="ECO:0000256" key="7">
    <source>
        <dbReference type="ARBA" id="ARBA00023125"/>
    </source>
</evidence>
<proteinExistence type="inferred from homology"/>
<keyword evidence="6 10" id="KW-0805">Transcription regulation</keyword>
<feature type="region of interest" description="Disordered" evidence="11">
    <location>
        <begin position="47"/>
        <end position="80"/>
    </location>
</feature>
<feature type="compositionally biased region" description="Gly residues" evidence="11">
    <location>
        <begin position="62"/>
        <end position="76"/>
    </location>
</feature>
<feature type="domain" description="IPT/TIG" evidence="12">
    <location>
        <begin position="85"/>
        <end position="175"/>
    </location>
</feature>
<comment type="similarity">
    <text evidence="2 10">Belongs to the COE family.</text>
</comment>
<dbReference type="InterPro" id="IPR013783">
    <property type="entry name" value="Ig-like_fold"/>
</dbReference>
<evidence type="ECO:0000256" key="6">
    <source>
        <dbReference type="ARBA" id="ARBA00023015"/>
    </source>
</evidence>
<dbReference type="PANTHER" id="PTHR10747">
    <property type="entry name" value="TRANSCRIPTION FACTOR COE FAMILY MEMBER"/>
    <property type="match status" value="1"/>
</dbReference>
<evidence type="ECO:0000256" key="1">
    <source>
        <dbReference type="ARBA" id="ARBA00004123"/>
    </source>
</evidence>
<keyword evidence="8 10" id="KW-0804">Transcription</keyword>
<dbReference type="Pfam" id="PF16423">
    <property type="entry name" value="COE1_HLH"/>
    <property type="match status" value="1"/>
</dbReference>
<name>A0A1I8JJA6_9PLAT</name>
<dbReference type="FunFam" id="1.10.287.4280:FF:000001">
    <property type="entry name" value="transcription factor COE1 isoform X2"/>
    <property type="match status" value="1"/>
</dbReference>
<keyword evidence="5 10" id="KW-0862">Zinc</keyword>
<dbReference type="Gene3D" id="2.60.40.3180">
    <property type="entry name" value="Transcription factor COE1, DNA-binding domain"/>
    <property type="match status" value="1"/>
</dbReference>
<dbReference type="GO" id="GO:0003677">
    <property type="term" value="F:DNA binding"/>
    <property type="evidence" value="ECO:0007669"/>
    <property type="project" value="UniProtKB-KW"/>
</dbReference>
<evidence type="ECO:0000256" key="4">
    <source>
        <dbReference type="ARBA" id="ARBA00022771"/>
    </source>
</evidence>
<evidence type="ECO:0000259" key="12">
    <source>
        <dbReference type="SMART" id="SM00429"/>
    </source>
</evidence>
<feature type="region of interest" description="Disordered" evidence="11">
    <location>
        <begin position="222"/>
        <end position="255"/>
    </location>
</feature>
<dbReference type="SMART" id="SM00429">
    <property type="entry name" value="IPT"/>
    <property type="match status" value="1"/>
</dbReference>
<feature type="region of interest" description="Disordered" evidence="11">
    <location>
        <begin position="875"/>
        <end position="910"/>
    </location>
</feature>
<dbReference type="Gene3D" id="1.10.287.4280">
    <property type="match status" value="1"/>
</dbReference>
<dbReference type="FunFam" id="2.60.40.10:FF:001458">
    <property type="entry name" value="EBF transcription factor 3b"/>
    <property type="match status" value="1"/>
</dbReference>
<dbReference type="InterPro" id="IPR003523">
    <property type="entry name" value="Transcription_factor_COE"/>
</dbReference>
<evidence type="ECO:0000256" key="2">
    <source>
        <dbReference type="ARBA" id="ARBA00010340"/>
    </source>
</evidence>
<dbReference type="Pfam" id="PF16422">
    <property type="entry name" value="COE1_DBD"/>
    <property type="match status" value="1"/>
</dbReference>
<evidence type="ECO:0000313" key="14">
    <source>
        <dbReference type="WBParaSite" id="maker-uti_cns_0048684-snap-gene-0.4-mRNA-1"/>
    </source>
</evidence>
<keyword evidence="13" id="KW-1185">Reference proteome</keyword>
<dbReference type="SUPFAM" id="SSF81296">
    <property type="entry name" value="E set domains"/>
    <property type="match status" value="1"/>
</dbReference>
<keyword evidence="7 10" id="KW-0238">DNA-binding</keyword>
<evidence type="ECO:0000256" key="9">
    <source>
        <dbReference type="ARBA" id="ARBA00023242"/>
    </source>
</evidence>
<comment type="subcellular location">
    <subcellularLocation>
        <location evidence="1 10">Nucleus</location>
    </subcellularLocation>
</comment>
<evidence type="ECO:0000256" key="11">
    <source>
        <dbReference type="SAM" id="MobiDB-lite"/>
    </source>
</evidence>
<protein>
    <submittedName>
        <fullName evidence="14">IPT/TIG domain-containing protein</fullName>
    </submittedName>
</protein>
<dbReference type="InterPro" id="IPR002909">
    <property type="entry name" value="IPT_dom"/>
</dbReference>
<dbReference type="Gene3D" id="2.60.40.10">
    <property type="entry name" value="Immunoglobulins"/>
    <property type="match status" value="1"/>
</dbReference>
<feature type="compositionally biased region" description="Pro residues" evidence="11">
    <location>
        <begin position="225"/>
        <end position="240"/>
    </location>
</feature>
<evidence type="ECO:0000256" key="3">
    <source>
        <dbReference type="ARBA" id="ARBA00022723"/>
    </source>
</evidence>
<dbReference type="GO" id="GO:0008270">
    <property type="term" value="F:zinc ion binding"/>
    <property type="evidence" value="ECO:0007669"/>
    <property type="project" value="UniProtKB-KW"/>
</dbReference>
<feature type="region of interest" description="Disordered" evidence="11">
    <location>
        <begin position="335"/>
        <end position="354"/>
    </location>
</feature>
<dbReference type="InterPro" id="IPR014756">
    <property type="entry name" value="Ig_E-set"/>
</dbReference>
<dbReference type="InterPro" id="IPR038173">
    <property type="entry name" value="COE_DBD_sf"/>
</dbReference>
<keyword evidence="4 10" id="KW-0863">Zinc-finger</keyword>
<evidence type="ECO:0000313" key="13">
    <source>
        <dbReference type="Proteomes" id="UP000095280"/>
    </source>
</evidence>
<accession>A0A1I8JJA6</accession>
<dbReference type="GO" id="GO:0005634">
    <property type="term" value="C:nucleus"/>
    <property type="evidence" value="ECO:0007669"/>
    <property type="project" value="UniProtKB-SubCell"/>
</dbReference>
<evidence type="ECO:0000256" key="10">
    <source>
        <dbReference type="RuleBase" id="RU004489"/>
    </source>
</evidence>
<evidence type="ECO:0000256" key="5">
    <source>
        <dbReference type="ARBA" id="ARBA00022833"/>
    </source>
</evidence>
<sequence>MKCNQNCLKNAGNPRDMRRFQVAISAAPGLNGPLLAVSDNMFVHNNSKHGRRARRVEPGDGSVSGGGGGGGGGCSGGEALPSPSAPSIKAICPSEGWTSGGSTVIIIGENFFDGLQVVFGTMLVWSEHQPMHPADHAHAMRVQTPPRHMPGVVEVTLSYKSKQFCKSSPGRFVYTSLTEPTIDYGFQRLCKLIPRHPGDPERLPKEIILKRAADVAEALYTMPRQAPPPHPPPPPPPPQQPQQSRSPSGGLMTNGFQVGMSSLPFSAVNPFALSGGPGELIGNQVGGLVLNIPRLGDCTEVRGGHEQAVQYVRVFWARDVEAAGVNDLTDLLPADAGKKSSEEEVGEELPSDQVNRDSAEFLRSVARMHFSMVSMQHSYCGWVRGDRMSQPEMDSSMMHWLKWCRSSIDELEGEVVELQVPSRRHQAFGQSNSVVQLCYSVIAQHFQGDSLAFHGHLGFLVHASVVNAETAEQGEGLRQLLIASGERAAVRLVHQEAEPDHLGYCVLHRDAEQGRDADSLQLLGRLGIWNRDHSGPGSRIGINSGPGSGIGIILDRDLESGLILDRDLESGFILDRDLESGLILDRDLESGLILDRDLESGFILDRDLESGFILDRDLESGFILDRDLESGLILDRDLESGLILDRDLESGILGIWNRGSFWTGIWNRGSFWTGIWNRGSFWTGIWTGESEFIMDRDLESEFIMDRDLESEFIMDRDLESGFILDRDLESGLILDRDLESGFILDRDLEMEIQLRDSDKDLFILLRKRLALGALLIHGLCDPYDLTPVVLHRHAEHTASSVTGVFNPSWQAGQRHVAHNALAKRYSNRALIGQRRLQRAVHGDVEQAAHQLELLAIPAASRIANIVAEVTGEMKTKKADQLGNRRSSKKASPVEWQVRSGGIGDPHPAGVPDEGAEVSDIVRGGQLVHPLGVAEVFVPRLVEVRAEGDVMLRGLLSYATEGTETFLFRLGMAERLCLYSVQLFQWSWCC</sequence>
<organism evidence="13 14">
    <name type="scientific">Macrostomum lignano</name>
    <dbReference type="NCBI Taxonomy" id="282301"/>
    <lineage>
        <taxon>Eukaryota</taxon>
        <taxon>Metazoa</taxon>
        <taxon>Spiralia</taxon>
        <taxon>Lophotrochozoa</taxon>
        <taxon>Platyhelminthes</taxon>
        <taxon>Rhabditophora</taxon>
        <taxon>Macrostomorpha</taxon>
        <taxon>Macrostomida</taxon>
        <taxon>Macrostomidae</taxon>
        <taxon>Macrostomum</taxon>
    </lineage>
</organism>
<dbReference type="AlphaFoldDB" id="A0A1I8JJA6"/>